<evidence type="ECO:0008006" key="3">
    <source>
        <dbReference type="Google" id="ProtNLM"/>
    </source>
</evidence>
<comment type="caution">
    <text evidence="1">The sequence shown here is derived from an EMBL/GenBank/DDBJ whole genome shotgun (WGS) entry which is preliminary data.</text>
</comment>
<keyword evidence="2" id="KW-1185">Reference proteome</keyword>
<proteinExistence type="predicted"/>
<protein>
    <recommendedName>
        <fullName evidence="3">GspL cytoplasmic actin-ATPase-like domain-containing protein</fullName>
    </recommendedName>
</protein>
<evidence type="ECO:0000313" key="1">
    <source>
        <dbReference type="EMBL" id="MFC4160137.1"/>
    </source>
</evidence>
<reference evidence="2" key="1">
    <citation type="journal article" date="2019" name="Int. J. Syst. Evol. Microbiol.">
        <title>The Global Catalogue of Microorganisms (GCM) 10K type strain sequencing project: providing services to taxonomists for standard genome sequencing and annotation.</title>
        <authorList>
            <consortium name="The Broad Institute Genomics Platform"/>
            <consortium name="The Broad Institute Genome Sequencing Center for Infectious Disease"/>
            <person name="Wu L."/>
            <person name="Ma J."/>
        </authorList>
    </citation>
    <scope>NUCLEOTIDE SEQUENCE [LARGE SCALE GENOMIC DNA]</scope>
    <source>
        <strain evidence="2">LMG 29894</strain>
    </source>
</reference>
<accession>A0ABV8MR46</accession>
<organism evidence="1 2">
    <name type="scientific">Chitinimonas lacunae</name>
    <dbReference type="NCBI Taxonomy" id="1963018"/>
    <lineage>
        <taxon>Bacteria</taxon>
        <taxon>Pseudomonadati</taxon>
        <taxon>Pseudomonadota</taxon>
        <taxon>Betaproteobacteria</taxon>
        <taxon>Neisseriales</taxon>
        <taxon>Chitinibacteraceae</taxon>
        <taxon>Chitinimonas</taxon>
    </lineage>
</organism>
<gene>
    <name evidence="1" type="ORF">ACFOW7_12335</name>
</gene>
<dbReference type="RefSeq" id="WP_378164638.1">
    <property type="nucleotide sequence ID" value="NZ_JBHSBU010000001.1"/>
</dbReference>
<sequence>MDLLLRLDPAALHLLRRTPDGLQQLGRFAADPIGRAALLAWASDWRGLVLELLLDLPEERFALNELPRLNWRDRGRLLARRLYRLGDGSPFGRSWRLGSGRGWQLATLAAPYGLRAWLDLLAEAGLRPATLRSTALTLASAIAAQQRENRFLLVYRHERGYRHSLVEAGGIRYSRWVEGNNPPWLEISHTRDHLASLPDWSGQTVLPVLLLGVVESEAAVEAAPKVALNPASCLASASEAAWGMGPEALPTPVLVTTPATRLERTATGRLSSIAAEMREDALLSVWPTLPGLCWQRVAGTPEHWLCQSLARRCDHYLPDEWRPGWSPYWTAGGGLMSLTLLSLAATWGAQGWSWQQAARMVAPAAVMSEAERTTFPAPVPDGWAIDAAWARLARVEAAHPGLRLNDLNWRREPSGPVLLLTVRGAGPADPAGFAAAVESLRAALAQLGAVALRESSVPLRTGATLRLGEGSTGEAVLEWRPA</sequence>
<dbReference type="EMBL" id="JBHSBU010000001">
    <property type="protein sequence ID" value="MFC4160137.1"/>
    <property type="molecule type" value="Genomic_DNA"/>
</dbReference>
<dbReference type="Proteomes" id="UP001595791">
    <property type="component" value="Unassembled WGS sequence"/>
</dbReference>
<name>A0ABV8MR46_9NEIS</name>
<evidence type="ECO:0000313" key="2">
    <source>
        <dbReference type="Proteomes" id="UP001595791"/>
    </source>
</evidence>